<gene>
    <name evidence="1" type="ORF">GLOTRDRAFT_50102</name>
</gene>
<name>S7PTQ9_GLOTA</name>
<dbReference type="GeneID" id="19306708"/>
<dbReference type="InterPro" id="IPR011333">
    <property type="entry name" value="SKP1/BTB/POZ_sf"/>
</dbReference>
<organism evidence="1 2">
    <name type="scientific">Gloeophyllum trabeum (strain ATCC 11539 / FP-39264 / Madison 617)</name>
    <name type="common">Brown rot fungus</name>
    <dbReference type="NCBI Taxonomy" id="670483"/>
    <lineage>
        <taxon>Eukaryota</taxon>
        <taxon>Fungi</taxon>
        <taxon>Dikarya</taxon>
        <taxon>Basidiomycota</taxon>
        <taxon>Agaricomycotina</taxon>
        <taxon>Agaricomycetes</taxon>
        <taxon>Gloeophyllales</taxon>
        <taxon>Gloeophyllaceae</taxon>
        <taxon>Gloeophyllum</taxon>
    </lineage>
</organism>
<proteinExistence type="predicted"/>
<dbReference type="Gene3D" id="3.30.710.10">
    <property type="entry name" value="Potassium Channel Kv1.1, Chain A"/>
    <property type="match status" value="1"/>
</dbReference>
<dbReference type="AlphaFoldDB" id="S7PTQ9"/>
<dbReference type="eggNOG" id="ENOG502SPSS">
    <property type="taxonomic scope" value="Eukaryota"/>
</dbReference>
<dbReference type="RefSeq" id="XP_007870822.1">
    <property type="nucleotide sequence ID" value="XM_007872631.1"/>
</dbReference>
<accession>S7PTQ9</accession>
<protein>
    <recommendedName>
        <fullName evidence="3">BTB domain-containing protein</fullName>
    </recommendedName>
</protein>
<keyword evidence="2" id="KW-1185">Reference proteome</keyword>
<dbReference type="EMBL" id="KB469314">
    <property type="protein sequence ID" value="EPQ50717.1"/>
    <property type="molecule type" value="Genomic_DNA"/>
</dbReference>
<dbReference type="HOGENOM" id="CLU_033082_7_0_1"/>
<evidence type="ECO:0008006" key="3">
    <source>
        <dbReference type="Google" id="ProtNLM"/>
    </source>
</evidence>
<reference evidence="1 2" key="1">
    <citation type="journal article" date="2012" name="Science">
        <title>The Paleozoic origin of enzymatic lignin decomposition reconstructed from 31 fungal genomes.</title>
        <authorList>
            <person name="Floudas D."/>
            <person name="Binder M."/>
            <person name="Riley R."/>
            <person name="Barry K."/>
            <person name="Blanchette R.A."/>
            <person name="Henrissat B."/>
            <person name="Martinez A.T."/>
            <person name="Otillar R."/>
            <person name="Spatafora J.W."/>
            <person name="Yadav J.S."/>
            <person name="Aerts A."/>
            <person name="Benoit I."/>
            <person name="Boyd A."/>
            <person name="Carlson A."/>
            <person name="Copeland A."/>
            <person name="Coutinho P.M."/>
            <person name="de Vries R.P."/>
            <person name="Ferreira P."/>
            <person name="Findley K."/>
            <person name="Foster B."/>
            <person name="Gaskell J."/>
            <person name="Glotzer D."/>
            <person name="Gorecki P."/>
            <person name="Heitman J."/>
            <person name="Hesse C."/>
            <person name="Hori C."/>
            <person name="Igarashi K."/>
            <person name="Jurgens J.A."/>
            <person name="Kallen N."/>
            <person name="Kersten P."/>
            <person name="Kohler A."/>
            <person name="Kuees U."/>
            <person name="Kumar T.K.A."/>
            <person name="Kuo A."/>
            <person name="LaButti K."/>
            <person name="Larrondo L.F."/>
            <person name="Lindquist E."/>
            <person name="Ling A."/>
            <person name="Lombard V."/>
            <person name="Lucas S."/>
            <person name="Lundell T."/>
            <person name="Martin R."/>
            <person name="McLaughlin D.J."/>
            <person name="Morgenstern I."/>
            <person name="Morin E."/>
            <person name="Murat C."/>
            <person name="Nagy L.G."/>
            <person name="Nolan M."/>
            <person name="Ohm R.A."/>
            <person name="Patyshakuliyeva A."/>
            <person name="Rokas A."/>
            <person name="Ruiz-Duenas F.J."/>
            <person name="Sabat G."/>
            <person name="Salamov A."/>
            <person name="Samejima M."/>
            <person name="Schmutz J."/>
            <person name="Slot J.C."/>
            <person name="St John F."/>
            <person name="Stenlid J."/>
            <person name="Sun H."/>
            <person name="Sun S."/>
            <person name="Syed K."/>
            <person name="Tsang A."/>
            <person name="Wiebenga A."/>
            <person name="Young D."/>
            <person name="Pisabarro A."/>
            <person name="Eastwood D.C."/>
            <person name="Martin F."/>
            <person name="Cullen D."/>
            <person name="Grigoriev I.V."/>
            <person name="Hibbett D.S."/>
        </authorList>
    </citation>
    <scope>NUCLEOTIDE SEQUENCE [LARGE SCALE GENOMIC DNA]</scope>
    <source>
        <strain evidence="1 2">ATCC 11539</strain>
    </source>
</reference>
<dbReference type="OMA" id="MCASCTE"/>
<dbReference type="KEGG" id="gtr:GLOTRDRAFT_50102"/>
<evidence type="ECO:0000313" key="1">
    <source>
        <dbReference type="EMBL" id="EPQ50717.1"/>
    </source>
</evidence>
<dbReference type="OrthoDB" id="3218112at2759"/>
<evidence type="ECO:0000313" key="2">
    <source>
        <dbReference type="Proteomes" id="UP000030669"/>
    </source>
</evidence>
<sequence>MLCKVSPIFADMFALPPSDANEFCDGVPVVRMPDGAEELEALLMFLYHERSLHLTRLDPNTPALVRPVLSIATKYEIDTVRIHVVDRLMEDWPTRQKGWYDKHNTYIDDHLPEPASAIQLAKTFGIPAILPAAFYHLSRLSVGYGLDGSKSTRVQMAVLAAGMRTAKWKSLQADDYYSLLHGRTNLKASASSSILGWNPPHHELDSESDSPADADSDHEKLCSLEVRDKHYVDLRHAIYESDDALQVLKTRAEQGPFPRKLCWRCRNFARLQLAELRENLWKRLPKMFNIIFHPPSLQSRAMNWNWNEFILRDL</sequence>
<dbReference type="Proteomes" id="UP000030669">
    <property type="component" value="Unassembled WGS sequence"/>
</dbReference>